<feature type="domain" description="Trichome birefringence-like C-terminal" evidence="2">
    <location>
        <begin position="95"/>
        <end position="133"/>
    </location>
</feature>
<dbReference type="Proteomes" id="UP001159364">
    <property type="component" value="Linkage Group LG03"/>
</dbReference>
<proteinExistence type="inferred from homology"/>
<organism evidence="3 4">
    <name type="scientific">Erythroxylum novogranatense</name>
    <dbReference type="NCBI Taxonomy" id="1862640"/>
    <lineage>
        <taxon>Eukaryota</taxon>
        <taxon>Viridiplantae</taxon>
        <taxon>Streptophyta</taxon>
        <taxon>Embryophyta</taxon>
        <taxon>Tracheophyta</taxon>
        <taxon>Spermatophyta</taxon>
        <taxon>Magnoliopsida</taxon>
        <taxon>eudicotyledons</taxon>
        <taxon>Gunneridae</taxon>
        <taxon>Pentapetalae</taxon>
        <taxon>rosids</taxon>
        <taxon>fabids</taxon>
        <taxon>Malpighiales</taxon>
        <taxon>Erythroxylaceae</taxon>
        <taxon>Erythroxylum</taxon>
    </lineage>
</organism>
<evidence type="ECO:0000313" key="4">
    <source>
        <dbReference type="Proteomes" id="UP001159364"/>
    </source>
</evidence>
<evidence type="ECO:0000259" key="2">
    <source>
        <dbReference type="Pfam" id="PF13839"/>
    </source>
</evidence>
<dbReference type="PANTHER" id="PTHR32285:SF12">
    <property type="entry name" value="PROTEIN TRICHOME BIREFRINGENCE-LIKE 13"/>
    <property type="match status" value="1"/>
</dbReference>
<dbReference type="EMBL" id="JAIWQS010000003">
    <property type="protein sequence ID" value="KAJ8769801.1"/>
    <property type="molecule type" value="Genomic_DNA"/>
</dbReference>
<evidence type="ECO:0000256" key="1">
    <source>
        <dbReference type="ARBA" id="ARBA00007727"/>
    </source>
</evidence>
<comment type="caution">
    <text evidence="3">The sequence shown here is derived from an EMBL/GenBank/DDBJ whole genome shotgun (WGS) entry which is preliminary data.</text>
</comment>
<accession>A0AAV8TTI8</accession>
<feature type="domain" description="Trichome birefringence-like C-terminal" evidence="2">
    <location>
        <begin position="7"/>
        <end position="86"/>
    </location>
</feature>
<keyword evidence="4" id="KW-1185">Reference proteome</keyword>
<dbReference type="GO" id="GO:0005794">
    <property type="term" value="C:Golgi apparatus"/>
    <property type="evidence" value="ECO:0007669"/>
    <property type="project" value="TreeGrafter"/>
</dbReference>
<evidence type="ECO:0000313" key="3">
    <source>
        <dbReference type="EMBL" id="KAJ8769801.1"/>
    </source>
</evidence>
<dbReference type="AlphaFoldDB" id="A0AAV8TTI8"/>
<sequence length="143" mass="16376">MGGCALSFHDILIFNTGHWWWAPSKFDPVKSLMIFFENEQPVIPPVATEVGFDKALKHMVQYVDKGMQPGGIKFFCTQSPRHFEGELFSVKNQHAFKAFRADAHPSTAGGKRHNDYMHLCLLGITDTWNDMLIMYLNRIKSRS</sequence>
<comment type="similarity">
    <text evidence="1">Belongs to the PC-esterase family. TBL subfamily.</text>
</comment>
<dbReference type="PANTHER" id="PTHR32285">
    <property type="entry name" value="PROTEIN TRICHOME BIREFRINGENCE-LIKE 9-RELATED"/>
    <property type="match status" value="1"/>
</dbReference>
<dbReference type="GO" id="GO:0016413">
    <property type="term" value="F:O-acetyltransferase activity"/>
    <property type="evidence" value="ECO:0007669"/>
    <property type="project" value="InterPro"/>
</dbReference>
<reference evidence="3 4" key="1">
    <citation type="submission" date="2021-09" db="EMBL/GenBank/DDBJ databases">
        <title>Genomic insights and catalytic innovation underlie evolution of tropane alkaloids biosynthesis.</title>
        <authorList>
            <person name="Wang Y.-J."/>
            <person name="Tian T."/>
            <person name="Huang J.-P."/>
            <person name="Huang S.-X."/>
        </authorList>
    </citation>
    <scope>NUCLEOTIDE SEQUENCE [LARGE SCALE GENOMIC DNA]</scope>
    <source>
        <strain evidence="3">KIB-2018</strain>
        <tissue evidence="3">Leaf</tissue>
    </source>
</reference>
<name>A0AAV8TTI8_9ROSI</name>
<dbReference type="InterPro" id="IPR029962">
    <property type="entry name" value="TBL"/>
</dbReference>
<protein>
    <recommendedName>
        <fullName evidence="2">Trichome birefringence-like C-terminal domain-containing protein</fullName>
    </recommendedName>
</protein>
<dbReference type="InterPro" id="IPR026057">
    <property type="entry name" value="TBL_C"/>
</dbReference>
<gene>
    <name evidence="3" type="ORF">K2173_007661</name>
</gene>
<dbReference type="Pfam" id="PF13839">
    <property type="entry name" value="PC-Esterase"/>
    <property type="match status" value="2"/>
</dbReference>